<keyword evidence="2" id="KW-1185">Reference proteome</keyword>
<dbReference type="AlphaFoldDB" id="A0A9N9DVX3"/>
<gene>
    <name evidence="1" type="ORF">CPELLU_LOCUS9510</name>
</gene>
<accession>A0A9N9DVX3</accession>
<sequence length="110" mass="12775">MKEDLFTNLSENLHFAYENLNYNYYTHEAAAHNVDPQVDIDNQESVNIVSSNNQEIDISNQVTILYQTQKQEIFNLLDATKQIIEENMMNPNAICVCPAYERKLRESFLG</sequence>
<dbReference type="OrthoDB" id="2442949at2759"/>
<organism evidence="1 2">
    <name type="scientific">Cetraspora pellucida</name>
    <dbReference type="NCBI Taxonomy" id="1433469"/>
    <lineage>
        <taxon>Eukaryota</taxon>
        <taxon>Fungi</taxon>
        <taxon>Fungi incertae sedis</taxon>
        <taxon>Mucoromycota</taxon>
        <taxon>Glomeromycotina</taxon>
        <taxon>Glomeromycetes</taxon>
        <taxon>Diversisporales</taxon>
        <taxon>Gigasporaceae</taxon>
        <taxon>Cetraspora</taxon>
    </lineage>
</organism>
<name>A0A9N9DVX3_9GLOM</name>
<dbReference type="Proteomes" id="UP000789759">
    <property type="component" value="Unassembled WGS sequence"/>
</dbReference>
<reference evidence="1" key="1">
    <citation type="submission" date="2021-06" db="EMBL/GenBank/DDBJ databases">
        <authorList>
            <person name="Kallberg Y."/>
            <person name="Tangrot J."/>
            <person name="Rosling A."/>
        </authorList>
    </citation>
    <scope>NUCLEOTIDE SEQUENCE</scope>
    <source>
        <strain evidence="1">FL966</strain>
    </source>
</reference>
<comment type="caution">
    <text evidence="1">The sequence shown here is derived from an EMBL/GenBank/DDBJ whole genome shotgun (WGS) entry which is preliminary data.</text>
</comment>
<protein>
    <submittedName>
        <fullName evidence="1">1329_t:CDS:1</fullName>
    </submittedName>
</protein>
<proteinExistence type="predicted"/>
<evidence type="ECO:0000313" key="2">
    <source>
        <dbReference type="Proteomes" id="UP000789759"/>
    </source>
</evidence>
<evidence type="ECO:0000313" key="1">
    <source>
        <dbReference type="EMBL" id="CAG8654673.1"/>
    </source>
</evidence>
<dbReference type="EMBL" id="CAJVQA010007303">
    <property type="protein sequence ID" value="CAG8654673.1"/>
    <property type="molecule type" value="Genomic_DNA"/>
</dbReference>